<name>A0A1G4MAZ4_LACFM</name>
<dbReference type="AlphaFoldDB" id="A0A1G4MAZ4"/>
<comment type="similarity">
    <text evidence="2">Belongs to the importin beta family.</text>
</comment>
<gene>
    <name evidence="5" type="ORF">LAFE_0D03290G</name>
</gene>
<evidence type="ECO:0000256" key="1">
    <source>
        <dbReference type="ARBA" id="ARBA00004123"/>
    </source>
</evidence>
<dbReference type="GO" id="GO:0005634">
    <property type="term" value="C:nucleus"/>
    <property type="evidence" value="ECO:0007669"/>
    <property type="project" value="UniProtKB-SubCell"/>
</dbReference>
<keyword evidence="3" id="KW-0813">Transport</keyword>
<protein>
    <submittedName>
        <fullName evidence="5">LAFE_0D03290g1_1</fullName>
    </submittedName>
</protein>
<organism evidence="5 6">
    <name type="scientific">Lachancea fermentati</name>
    <name type="common">Zygosaccharomyces fermentati</name>
    <dbReference type="NCBI Taxonomy" id="4955"/>
    <lineage>
        <taxon>Eukaryota</taxon>
        <taxon>Fungi</taxon>
        <taxon>Dikarya</taxon>
        <taxon>Ascomycota</taxon>
        <taxon>Saccharomycotina</taxon>
        <taxon>Saccharomycetes</taxon>
        <taxon>Saccharomycetales</taxon>
        <taxon>Saccharomycetaceae</taxon>
        <taxon>Lachancea</taxon>
    </lineage>
</organism>
<dbReference type="GO" id="GO:0005737">
    <property type="term" value="C:cytoplasm"/>
    <property type="evidence" value="ECO:0007669"/>
    <property type="project" value="TreeGrafter"/>
</dbReference>
<dbReference type="InterPro" id="IPR011989">
    <property type="entry name" value="ARM-like"/>
</dbReference>
<keyword evidence="4" id="KW-0539">Nucleus</keyword>
<comment type="subcellular location">
    <subcellularLocation>
        <location evidence="1">Nucleus</location>
    </subcellularLocation>
</comment>
<dbReference type="PANTHER" id="PTHR12363">
    <property type="entry name" value="TRANSPORTIN 3 AND IMPORTIN 13"/>
    <property type="match status" value="1"/>
</dbReference>
<dbReference type="PANTHER" id="PTHR12363:SF33">
    <property type="entry name" value="IMPORTIN-13"/>
    <property type="match status" value="1"/>
</dbReference>
<dbReference type="EMBL" id="LT598492">
    <property type="protein sequence ID" value="SCW01019.1"/>
    <property type="molecule type" value="Genomic_DNA"/>
</dbReference>
<proteinExistence type="inferred from homology"/>
<evidence type="ECO:0000313" key="5">
    <source>
        <dbReference type="EMBL" id="SCW01019.1"/>
    </source>
</evidence>
<dbReference type="OrthoDB" id="2016913at2759"/>
<accession>A0A1G4MAZ4</accession>
<dbReference type="Proteomes" id="UP000190831">
    <property type="component" value="Chromosome D"/>
</dbReference>
<dbReference type="STRING" id="4955.A0A1G4MAZ4"/>
<reference evidence="5 6" key="1">
    <citation type="submission" date="2016-03" db="EMBL/GenBank/DDBJ databases">
        <authorList>
            <person name="Devillers H."/>
        </authorList>
    </citation>
    <scope>NUCLEOTIDE SEQUENCE [LARGE SCALE GENOMIC DNA]</scope>
    <source>
        <strain evidence="5">CBS 6772</strain>
    </source>
</reference>
<evidence type="ECO:0000256" key="4">
    <source>
        <dbReference type="ARBA" id="ARBA00023242"/>
    </source>
</evidence>
<sequence>MSSIQGVVELIESLYSPHPPPNVNQIQQQLQTIQKSQDGLRLANELLLHNELSNNVKYFGALTYAVQLNTSGHDDDLWELFRGNLLHLTSISRTYASDPSANSSLLVIIKKLMSNLALIFFKANDRQPEESFNRWDNPIETFINLFSSPELSSDKIDGLLADMLVASVNYQNLIQFVESSEALNLLILLFSEVIVEDLTKAQSQKLNLSHLHKVVHQNLYISAMSVINHNLEKMLFTYDQNSSRPTLTENVFRCVNAWISYTSISRNLSEGRMDLSETFELLIRLMCTYKPPQSFPYSSTVVAIFGDIFANDPTLLNYELRSSVEGLFLGVSQNSTSVSGGHEWMLQYMNYLVTNEIYEDLKDLALCVVDFLQVSNLNVCNKLFTSVPNSDQRNLQQYVKVLLQMTNFSLTPVLEEFFSVRMVDFWLDLCDGYSNLVPETLKPETPELAADIFGQVIQIYLPKISLSNKQKILQNDEEDSLIHEFDDFRVAVLDLAESAWSVLGNDKLTDKLIASIGEINPSSGVDLFQVEALSYLLQKLLSDMTLSECPWMCDTLGSSSFFLPNILLLIKTGCQQENSNGSKEAHILSTDFVKTGTSLIGTISAFLKQDSQKLGECVNTLFQCLESCTNPSANDSKVELLVTKCISEVCEMCRQELTSYLPTFTKVHRAMLQRNSHVSNFTRQKFTRALGYIIQSFINDGPEPQAQFLSQIIDVIADGINEANSDRDHVLCLLTCFSELGSAMVQPGEPDDLLYLSQLSVFLNFWTQDPLQLRSKTSNLLEHVMSQYGKDPEFIEVGCLIMGKSLSLPEEKPHFLKFQMQEIMDFMVRRSSNCEPTTGLPYIAYHLEKVVNQYKSTLTPQDFDFMLSEFFLGQHGPAVAADPDLSQLMVNFINSVMDTRPGLAIHCEHWTTFIMPELLKLLPSKERFTISAVTKFWTKVVNNKKFTRNDEITIREQVSSVGLQLTQQTMYSLFHTQRSDLNFYSDLLRALVARYPLPFKQWLMQVLPQLCDNQPAHHLLIEKLFITRGSRAAANAVLEWWLDCNGLPHVSQ</sequence>
<keyword evidence="6" id="KW-1185">Reference proteome</keyword>
<evidence type="ECO:0000256" key="2">
    <source>
        <dbReference type="ARBA" id="ARBA00007991"/>
    </source>
</evidence>
<dbReference type="GO" id="GO:0006606">
    <property type="term" value="P:protein import into nucleus"/>
    <property type="evidence" value="ECO:0007669"/>
    <property type="project" value="TreeGrafter"/>
</dbReference>
<dbReference type="InterPro" id="IPR051345">
    <property type="entry name" value="Importin_beta-like_NTR"/>
</dbReference>
<dbReference type="Gene3D" id="1.25.10.10">
    <property type="entry name" value="Leucine-rich Repeat Variant"/>
    <property type="match status" value="1"/>
</dbReference>
<dbReference type="OMA" id="WMLQYMN"/>
<dbReference type="SUPFAM" id="SSF48371">
    <property type="entry name" value="ARM repeat"/>
    <property type="match status" value="1"/>
</dbReference>
<evidence type="ECO:0000256" key="3">
    <source>
        <dbReference type="ARBA" id="ARBA00022448"/>
    </source>
</evidence>
<dbReference type="InterPro" id="IPR016024">
    <property type="entry name" value="ARM-type_fold"/>
</dbReference>
<evidence type="ECO:0000313" key="6">
    <source>
        <dbReference type="Proteomes" id="UP000190831"/>
    </source>
</evidence>